<name>A0A8T3CCX6_DENNO</name>
<accession>A0A8T3CCX6</accession>
<dbReference type="EMBL" id="JAGYWB010000001">
    <property type="protein sequence ID" value="KAI0530807.1"/>
    <property type="molecule type" value="Genomic_DNA"/>
</dbReference>
<organism evidence="2 3">
    <name type="scientific">Dendrobium nobile</name>
    <name type="common">Orchid</name>
    <dbReference type="NCBI Taxonomy" id="94219"/>
    <lineage>
        <taxon>Eukaryota</taxon>
        <taxon>Viridiplantae</taxon>
        <taxon>Streptophyta</taxon>
        <taxon>Embryophyta</taxon>
        <taxon>Tracheophyta</taxon>
        <taxon>Spermatophyta</taxon>
        <taxon>Magnoliopsida</taxon>
        <taxon>Liliopsida</taxon>
        <taxon>Asparagales</taxon>
        <taxon>Orchidaceae</taxon>
        <taxon>Epidendroideae</taxon>
        <taxon>Malaxideae</taxon>
        <taxon>Dendrobiinae</taxon>
        <taxon>Dendrobium</taxon>
    </lineage>
</organism>
<dbReference type="AlphaFoldDB" id="A0A8T3CCX6"/>
<reference evidence="2" key="1">
    <citation type="journal article" date="2022" name="Front. Genet.">
        <title>Chromosome-Scale Assembly of the Dendrobium nobile Genome Provides Insights Into the Molecular Mechanism of the Biosynthesis of the Medicinal Active Ingredient of Dendrobium.</title>
        <authorList>
            <person name="Xu Q."/>
            <person name="Niu S.-C."/>
            <person name="Li K.-L."/>
            <person name="Zheng P.-J."/>
            <person name="Zhang X.-J."/>
            <person name="Jia Y."/>
            <person name="Liu Y."/>
            <person name="Niu Y.-X."/>
            <person name="Yu L.-H."/>
            <person name="Chen D.-F."/>
            <person name="Zhang G.-Q."/>
        </authorList>
    </citation>
    <scope>NUCLEOTIDE SEQUENCE</scope>
    <source>
        <tissue evidence="2">Leaf</tissue>
    </source>
</reference>
<evidence type="ECO:0000313" key="3">
    <source>
        <dbReference type="Proteomes" id="UP000829196"/>
    </source>
</evidence>
<comment type="caution">
    <text evidence="2">The sequence shown here is derived from an EMBL/GenBank/DDBJ whole genome shotgun (WGS) entry which is preliminary data.</text>
</comment>
<proteinExistence type="predicted"/>
<sequence length="69" mass="7639">METSLAALDSKPQPKLSRPPLHSSKPKPSRAPSDLDRAGARASPFRSLPDSTVTASGEREREREREREN</sequence>
<dbReference type="Proteomes" id="UP000829196">
    <property type="component" value="Unassembled WGS sequence"/>
</dbReference>
<evidence type="ECO:0000256" key="1">
    <source>
        <dbReference type="SAM" id="MobiDB-lite"/>
    </source>
</evidence>
<gene>
    <name evidence="2" type="ORF">KFK09_000355</name>
</gene>
<evidence type="ECO:0000313" key="2">
    <source>
        <dbReference type="EMBL" id="KAI0530807.1"/>
    </source>
</evidence>
<keyword evidence="3" id="KW-1185">Reference proteome</keyword>
<feature type="region of interest" description="Disordered" evidence="1">
    <location>
        <begin position="1"/>
        <end position="69"/>
    </location>
</feature>
<feature type="compositionally biased region" description="Basic and acidic residues" evidence="1">
    <location>
        <begin position="57"/>
        <end position="69"/>
    </location>
</feature>
<protein>
    <submittedName>
        <fullName evidence="2">Uncharacterized protein</fullName>
    </submittedName>
</protein>